<dbReference type="InterPro" id="IPR035901">
    <property type="entry name" value="GIY-YIG_endonuc_sf"/>
</dbReference>
<organism evidence="2 3">
    <name type="scientific">Fictibacillus phosphorivorans</name>
    <dbReference type="NCBI Taxonomy" id="1221500"/>
    <lineage>
        <taxon>Bacteria</taxon>
        <taxon>Bacillati</taxon>
        <taxon>Bacillota</taxon>
        <taxon>Bacilli</taxon>
        <taxon>Bacillales</taxon>
        <taxon>Fictibacillaceae</taxon>
        <taxon>Fictibacillus</taxon>
    </lineage>
</organism>
<evidence type="ECO:0000259" key="1">
    <source>
        <dbReference type="Pfam" id="PF01541"/>
    </source>
</evidence>
<feature type="domain" description="GIY-YIG" evidence="1">
    <location>
        <begin position="108"/>
        <end position="142"/>
    </location>
</feature>
<dbReference type="EMBL" id="CP015378">
    <property type="protein sequence ID" value="ANC75497.1"/>
    <property type="molecule type" value="Genomic_DNA"/>
</dbReference>
<evidence type="ECO:0000313" key="2">
    <source>
        <dbReference type="EMBL" id="ANC75497.1"/>
    </source>
</evidence>
<gene>
    <name evidence="2" type="ORF">ABE65_000905</name>
</gene>
<protein>
    <recommendedName>
        <fullName evidence="1">GIY-YIG domain-containing protein</fullName>
    </recommendedName>
</protein>
<dbReference type="Proteomes" id="UP000076623">
    <property type="component" value="Chromosome"/>
</dbReference>
<keyword evidence="3" id="KW-1185">Reference proteome</keyword>
<dbReference type="RefSeq" id="WP_066390722.1">
    <property type="nucleotide sequence ID" value="NZ_CP015378.1"/>
</dbReference>
<sequence length="221" mass="25911">MAYHFGLKVLDGKRGLKLKREKYAIVNNKNSFGIRFSRDIYVDEEAKIYTEQWCEKHLKECLDNFDLNMKYFSLLDHNEFCTEIEKFLKKNSLFTEVYDLNSYDGKAGYYIMVLDEYSQVYIGTTKDIKKRIRQHWSNSKAFDRLLFPMGNVNSSILSIDSFRALDTSRIFAYVTNETYINEDKFINQIPAEFVCNRLGGGKVTGGLLQAITMMKERNLRI</sequence>
<dbReference type="KEGG" id="fpn:ABE65_000905"/>
<reference evidence="2 3" key="1">
    <citation type="submission" date="2016-04" db="EMBL/GenBank/DDBJ databases">
        <title>Complete genome sequence of Fictibacillus phosphorivorans G25-29, a strain toxic to nematodes.</title>
        <authorList>
            <person name="Zheng Z."/>
        </authorList>
    </citation>
    <scope>NUCLEOTIDE SEQUENCE [LARGE SCALE GENOMIC DNA]</scope>
    <source>
        <strain evidence="2 3">G25-29</strain>
    </source>
</reference>
<dbReference type="Pfam" id="PF01541">
    <property type="entry name" value="GIY-YIG"/>
    <property type="match status" value="1"/>
</dbReference>
<name>A0A160III8_9BACL</name>
<dbReference type="SUPFAM" id="SSF82771">
    <property type="entry name" value="GIY-YIG endonuclease"/>
    <property type="match status" value="1"/>
</dbReference>
<evidence type="ECO:0000313" key="3">
    <source>
        <dbReference type="Proteomes" id="UP000076623"/>
    </source>
</evidence>
<accession>A0A160III8</accession>
<dbReference type="InterPro" id="IPR000305">
    <property type="entry name" value="GIY-YIG_endonuc"/>
</dbReference>
<proteinExistence type="predicted"/>
<dbReference type="AlphaFoldDB" id="A0A160III8"/>